<organism evidence="2 3">
    <name type="scientific">Pseudomonas gingeri NCPPB 3146 = LMG 5327</name>
    <dbReference type="NCBI Taxonomy" id="707248"/>
    <lineage>
        <taxon>Bacteria</taxon>
        <taxon>Pseudomonadati</taxon>
        <taxon>Pseudomonadota</taxon>
        <taxon>Gammaproteobacteria</taxon>
        <taxon>Pseudomonadales</taxon>
        <taxon>Pseudomonadaceae</taxon>
        <taxon>Pseudomonas</taxon>
    </lineage>
</organism>
<dbReference type="EMBL" id="POWE01000149">
    <property type="protein sequence ID" value="PNQ89759.1"/>
    <property type="molecule type" value="Genomic_DNA"/>
</dbReference>
<dbReference type="Proteomes" id="UP000236232">
    <property type="component" value="Unassembled WGS sequence"/>
</dbReference>
<evidence type="ECO:0000256" key="1">
    <source>
        <dbReference type="SAM" id="MobiDB-lite"/>
    </source>
</evidence>
<proteinExistence type="predicted"/>
<evidence type="ECO:0000313" key="3">
    <source>
        <dbReference type="Proteomes" id="UP000236232"/>
    </source>
</evidence>
<accession>A0ABX4XXC8</accession>
<name>A0ABX4XXC8_9PSED</name>
<sequence>MYLFPMEAPTATPKASHPATKSKNHRPRQKRLPNKQPWRRLQRKKSFESKKQRTQPMNYFFDLAMNLSKMMGIL</sequence>
<feature type="region of interest" description="Disordered" evidence="1">
    <location>
        <begin position="1"/>
        <end position="53"/>
    </location>
</feature>
<gene>
    <name evidence="2" type="ORF">CCU68_25235</name>
</gene>
<comment type="caution">
    <text evidence="2">The sequence shown here is derived from an EMBL/GenBank/DDBJ whole genome shotgun (WGS) entry which is preliminary data.</text>
</comment>
<evidence type="ECO:0000313" key="2">
    <source>
        <dbReference type="EMBL" id="PNQ89759.1"/>
    </source>
</evidence>
<keyword evidence="3" id="KW-1185">Reference proteome</keyword>
<feature type="compositionally biased region" description="Basic residues" evidence="1">
    <location>
        <begin position="20"/>
        <end position="44"/>
    </location>
</feature>
<reference evidence="2 3" key="1">
    <citation type="submission" date="2018-01" db="EMBL/GenBank/DDBJ databases">
        <title>Draft Genome Sequence of Pseudomonas gingeri NCPPB 3146 (LMG 5327), a White Line Reaction Producer.</title>
        <authorList>
            <person name="Rokni-Zadeh H."/>
            <person name="Bahrami T."/>
            <person name="Zarvandi S."/>
            <person name="Changi-Ashtiani M."/>
            <person name="De Mot R."/>
        </authorList>
    </citation>
    <scope>NUCLEOTIDE SEQUENCE [LARGE SCALE GENOMIC DNA]</scope>
    <source>
        <strain evidence="3">NCPPB 3146 \ LMG 5327</strain>
    </source>
</reference>
<protein>
    <submittedName>
        <fullName evidence="2">Uncharacterized protein</fullName>
    </submittedName>
</protein>